<keyword evidence="5 6" id="KW-0449">Lipoprotein</keyword>
<dbReference type="GO" id="GO:0005886">
    <property type="term" value="C:plasma membrane"/>
    <property type="evidence" value="ECO:0007669"/>
    <property type="project" value="UniProtKB-SubCell"/>
</dbReference>
<evidence type="ECO:0000256" key="1">
    <source>
        <dbReference type="ARBA" id="ARBA00004609"/>
    </source>
</evidence>
<dbReference type="EMBL" id="KN846960">
    <property type="protein sequence ID" value="KIW65996.1"/>
    <property type="molecule type" value="Genomic_DNA"/>
</dbReference>
<feature type="transmembrane region" description="Helical" evidence="7">
    <location>
        <begin position="423"/>
        <end position="442"/>
    </location>
</feature>
<evidence type="ECO:0000256" key="6">
    <source>
        <dbReference type="RuleBase" id="RU361209"/>
    </source>
</evidence>
<dbReference type="InterPro" id="IPR017853">
    <property type="entry name" value="GH"/>
</dbReference>
<dbReference type="PANTHER" id="PTHR31468:SF8">
    <property type="entry name" value="1,3-BETA-GLUCANOSYLTRANSFERASE GAS2"/>
    <property type="match status" value="1"/>
</dbReference>
<keyword evidence="6" id="KW-0336">GPI-anchor</keyword>
<dbReference type="EC" id="2.4.1.-" evidence="6"/>
<keyword evidence="4" id="KW-0325">Glycoprotein</keyword>
<dbReference type="Pfam" id="PF03198">
    <property type="entry name" value="Glyco_hydro_72"/>
    <property type="match status" value="1"/>
</dbReference>
<dbReference type="GO" id="GO:0098552">
    <property type="term" value="C:side of membrane"/>
    <property type="evidence" value="ECO:0007669"/>
    <property type="project" value="UniProtKB-KW"/>
</dbReference>
<evidence type="ECO:0000256" key="2">
    <source>
        <dbReference type="ARBA" id="ARBA00007528"/>
    </source>
</evidence>
<evidence type="ECO:0000256" key="4">
    <source>
        <dbReference type="ARBA" id="ARBA00023180"/>
    </source>
</evidence>
<dbReference type="Gene3D" id="3.20.20.80">
    <property type="entry name" value="Glycosidases"/>
    <property type="match status" value="1"/>
</dbReference>
<keyword evidence="3 6" id="KW-0732">Signal</keyword>
<dbReference type="GO" id="GO:0042124">
    <property type="term" value="F:1,3-beta-glucanosyltransferase activity"/>
    <property type="evidence" value="ECO:0007669"/>
    <property type="project" value="TreeGrafter"/>
</dbReference>
<dbReference type="HOGENOM" id="CLU_021855_0_0_1"/>
<dbReference type="Proteomes" id="UP000054266">
    <property type="component" value="Unassembled WGS sequence"/>
</dbReference>
<keyword evidence="6 7" id="KW-0472">Membrane</keyword>
<keyword evidence="7" id="KW-0812">Transmembrane</keyword>
<dbReference type="SUPFAM" id="SSF51445">
    <property type="entry name" value="(Trans)glycosidases"/>
    <property type="match status" value="1"/>
</dbReference>
<evidence type="ECO:0000256" key="7">
    <source>
        <dbReference type="SAM" id="Phobius"/>
    </source>
</evidence>
<comment type="similarity">
    <text evidence="2 6">Belongs to the glycosyl hydrolase 72 family.</text>
</comment>
<dbReference type="AlphaFoldDB" id="A0A0D2CL86"/>
<organism evidence="8 9">
    <name type="scientific">Phialophora macrospora</name>
    <dbReference type="NCBI Taxonomy" id="1851006"/>
    <lineage>
        <taxon>Eukaryota</taxon>
        <taxon>Fungi</taxon>
        <taxon>Dikarya</taxon>
        <taxon>Ascomycota</taxon>
        <taxon>Pezizomycotina</taxon>
        <taxon>Eurotiomycetes</taxon>
        <taxon>Chaetothyriomycetidae</taxon>
        <taxon>Chaetothyriales</taxon>
        <taxon>Herpotrichiellaceae</taxon>
        <taxon>Phialophora</taxon>
    </lineage>
</organism>
<keyword evidence="6" id="KW-0808">Transferase</keyword>
<name>A0A0D2CL86_9EURO</name>
<evidence type="ECO:0000256" key="3">
    <source>
        <dbReference type="ARBA" id="ARBA00022729"/>
    </source>
</evidence>
<evidence type="ECO:0000256" key="5">
    <source>
        <dbReference type="ARBA" id="ARBA00023288"/>
    </source>
</evidence>
<reference evidence="8 9" key="1">
    <citation type="submission" date="2015-01" db="EMBL/GenBank/DDBJ databases">
        <title>The Genome Sequence of Capronia semiimmersa CBS27337.</title>
        <authorList>
            <consortium name="The Broad Institute Genomics Platform"/>
            <person name="Cuomo C."/>
            <person name="de Hoog S."/>
            <person name="Gorbushina A."/>
            <person name="Stielow B."/>
            <person name="Teixiera M."/>
            <person name="Abouelleil A."/>
            <person name="Chapman S.B."/>
            <person name="Priest M."/>
            <person name="Young S.K."/>
            <person name="Wortman J."/>
            <person name="Nusbaum C."/>
            <person name="Birren B."/>
        </authorList>
    </citation>
    <scope>NUCLEOTIDE SEQUENCE [LARGE SCALE GENOMIC DNA]</scope>
    <source>
        <strain evidence="8 9">CBS 27337</strain>
    </source>
</reference>
<protein>
    <recommendedName>
        <fullName evidence="6">1,3-beta-glucanosyltransferase</fullName>
        <ecNumber evidence="6">2.4.1.-</ecNumber>
    </recommendedName>
</protein>
<keyword evidence="7" id="KW-1133">Transmembrane helix</keyword>
<proteinExistence type="inferred from homology"/>
<feature type="chain" id="PRO_5005112438" description="1,3-beta-glucanosyltransferase" evidence="6">
    <location>
        <begin position="22"/>
        <end position="443"/>
    </location>
</feature>
<comment type="function">
    <text evidence="6">Splits internally a 1,3-beta-glucan molecule and transfers the newly generated reducing end (the donor) to the non-reducing end of another 1,3-beta-glucan molecule (the acceptor) forming a 1,3-beta linkage, resulting in the elongation of 1,3-beta-glucan chains in the cell wall.</text>
</comment>
<accession>A0A0D2CL86</accession>
<dbReference type="InterPro" id="IPR004886">
    <property type="entry name" value="Glucanosyltransferase"/>
</dbReference>
<evidence type="ECO:0000313" key="8">
    <source>
        <dbReference type="EMBL" id="KIW65996.1"/>
    </source>
</evidence>
<sequence length="443" mass="47253">MPPLRASVLLVFAAFWLAVHAIPTISAVGSKFFTSDGKQFFVKGVAYQLIEDDPLVNTTQCKLDAALMQQLGANSIRVYHVDASQDHSGCMNAFAAAGIYLWVDLDSFKTYIRYGSESTWNANKSESYRAVLDNFQQYDNTAGCFVGNEVLNVLDDSGAAPYLLAAAVDVKSYRDAKGYRKIPIGYSATDTAVLRPMLQDYLVCRPNATERLDFYALNSYEWCGSTPDFQTSGYNGLQALAENYPVPIFFSEDGCNTVPPRTFNDQAAIFGPQMVDTWSGAIIYEWIQEMNNYGLVEYGPAAGPDVNQGSVVIQGFTRQGVPTPVSPDFGNLQQQWQTLTPTGVNSAQYAATVKTTAPSCPASTAGGWTVDPSAPLPTVGVEAVSSVTSAPNGGTTTSGAASSATSQGAAARIVSTPTSFNNVGFMGMVVALVAVGAGAMVWL</sequence>
<gene>
    <name evidence="8" type="ORF">PV04_08208</name>
</gene>
<dbReference type="GO" id="GO:0031505">
    <property type="term" value="P:fungal-type cell wall organization"/>
    <property type="evidence" value="ECO:0007669"/>
    <property type="project" value="TreeGrafter"/>
</dbReference>
<dbReference type="GO" id="GO:0071970">
    <property type="term" value="P:fungal-type cell wall (1-&gt;3)-beta-D-glucan biosynthetic process"/>
    <property type="evidence" value="ECO:0007669"/>
    <property type="project" value="TreeGrafter"/>
</dbReference>
<keyword evidence="9" id="KW-1185">Reference proteome</keyword>
<comment type="subcellular location">
    <subcellularLocation>
        <location evidence="1 6">Cell membrane</location>
        <topology evidence="1 6">Lipid-anchor</topology>
        <topology evidence="1 6">GPI-anchor</topology>
    </subcellularLocation>
</comment>
<feature type="signal peptide" evidence="6">
    <location>
        <begin position="1"/>
        <end position="21"/>
    </location>
</feature>
<dbReference type="PANTHER" id="PTHR31468">
    <property type="entry name" value="1,3-BETA-GLUCANOSYLTRANSFERASE GAS1"/>
    <property type="match status" value="1"/>
</dbReference>
<evidence type="ECO:0000313" key="9">
    <source>
        <dbReference type="Proteomes" id="UP000054266"/>
    </source>
</evidence>